<organism evidence="2 3">
    <name type="scientific">Paenibacillus sepulcri</name>
    <dbReference type="NCBI Taxonomy" id="359917"/>
    <lineage>
        <taxon>Bacteria</taxon>
        <taxon>Bacillati</taxon>
        <taxon>Bacillota</taxon>
        <taxon>Bacilli</taxon>
        <taxon>Bacillales</taxon>
        <taxon>Paenibacillaceae</taxon>
        <taxon>Paenibacillus</taxon>
    </lineage>
</organism>
<name>A0ABS7C2X5_9BACL</name>
<evidence type="ECO:0000313" key="2">
    <source>
        <dbReference type="EMBL" id="MBW7455264.1"/>
    </source>
</evidence>
<feature type="non-terminal residue" evidence="2">
    <location>
        <position position="1"/>
    </location>
</feature>
<sequence length="64" mass="6971">EANISLAWTLAHPAMTAPIIGPRTMEQLEGVLRVVDIVLSEETLKRLDEIFPGPGGEAPKAYAW</sequence>
<dbReference type="Gene3D" id="3.20.20.100">
    <property type="entry name" value="NADP-dependent oxidoreductase domain"/>
    <property type="match status" value="1"/>
</dbReference>
<dbReference type="EMBL" id="JAHZIK010000332">
    <property type="protein sequence ID" value="MBW7455264.1"/>
    <property type="molecule type" value="Genomic_DNA"/>
</dbReference>
<evidence type="ECO:0000259" key="1">
    <source>
        <dbReference type="Pfam" id="PF00248"/>
    </source>
</evidence>
<evidence type="ECO:0000313" key="3">
    <source>
        <dbReference type="Proteomes" id="UP001519887"/>
    </source>
</evidence>
<dbReference type="InterPro" id="IPR036812">
    <property type="entry name" value="NAD(P)_OxRdtase_dom_sf"/>
</dbReference>
<proteinExistence type="predicted"/>
<protein>
    <submittedName>
        <fullName evidence="2">Aldo/keto reductase</fullName>
    </submittedName>
</protein>
<accession>A0ABS7C2X5</accession>
<dbReference type="InterPro" id="IPR023210">
    <property type="entry name" value="NADP_OxRdtase_dom"/>
</dbReference>
<feature type="domain" description="NADP-dependent oxidoreductase" evidence="1">
    <location>
        <begin position="2"/>
        <end position="50"/>
    </location>
</feature>
<reference evidence="2 3" key="1">
    <citation type="submission" date="2021-07" db="EMBL/GenBank/DDBJ databases">
        <title>Paenibacillus radiodurans sp. nov., isolated from the southeastern edge of Tengger Desert.</title>
        <authorList>
            <person name="Zhang G."/>
        </authorList>
    </citation>
    <scope>NUCLEOTIDE SEQUENCE [LARGE SCALE GENOMIC DNA]</scope>
    <source>
        <strain evidence="2 3">CCM 7311</strain>
    </source>
</reference>
<dbReference type="Proteomes" id="UP001519887">
    <property type="component" value="Unassembled WGS sequence"/>
</dbReference>
<dbReference type="SUPFAM" id="SSF51430">
    <property type="entry name" value="NAD(P)-linked oxidoreductase"/>
    <property type="match status" value="1"/>
</dbReference>
<dbReference type="Pfam" id="PF00248">
    <property type="entry name" value="Aldo_ket_red"/>
    <property type="match status" value="1"/>
</dbReference>
<gene>
    <name evidence="2" type="ORF">K0U00_14660</name>
</gene>
<comment type="caution">
    <text evidence="2">The sequence shown here is derived from an EMBL/GenBank/DDBJ whole genome shotgun (WGS) entry which is preliminary data.</text>
</comment>
<keyword evidence="3" id="KW-1185">Reference proteome</keyword>